<keyword evidence="2" id="KW-1133">Transmembrane helix</keyword>
<feature type="region of interest" description="Disordered" evidence="1">
    <location>
        <begin position="48"/>
        <end position="197"/>
    </location>
</feature>
<reference evidence="3" key="1">
    <citation type="submission" date="2022-03" db="EMBL/GenBank/DDBJ databases">
        <title>Identification of a novel bacterium isolated from mangrove sediments.</title>
        <authorList>
            <person name="Pan X."/>
        </authorList>
    </citation>
    <scope>NUCLEOTIDE SEQUENCE</scope>
    <source>
        <strain evidence="3">B2637</strain>
    </source>
</reference>
<keyword evidence="2" id="KW-0472">Membrane</keyword>
<gene>
    <name evidence="3" type="ORF">MTR65_08665</name>
</gene>
<proteinExistence type="predicted"/>
<evidence type="ECO:0000313" key="3">
    <source>
        <dbReference type="EMBL" id="MCJ1960749.1"/>
    </source>
</evidence>
<keyword evidence="2" id="KW-0812">Transmembrane</keyword>
<evidence type="ECO:0000256" key="2">
    <source>
        <dbReference type="SAM" id="Phobius"/>
    </source>
</evidence>
<name>A0ABT0AC64_9SPHN</name>
<sequence length="301" mass="31316">MASLALRKDEGVGLVVAVVLHAGLLGVLLLRPAPEEIVPRPERIEVSISDEVGMTSTSPDPFSQAAPDMAPTLGEPAPEALPEPETPAEAAPAPEPEAQRPTPPAPEPRAAPKPSPKAKPKPKPEPKPEPKPKASSSRKSSAIDDIVSKPSSKSSSASSSKATSEPKKAGGSRVSSNFLDGISGGTSESGSGAPAAAIGPKQVSALGAAIRRQLKPHWQAPQGADAELLVTKVRFRLKPDGTLDGEPQIVATSGRTASNAAQVSRHQEQAIRAVKLAAPFNLPDDLYEGWKVVTTNFDRRL</sequence>
<evidence type="ECO:0000256" key="1">
    <source>
        <dbReference type="SAM" id="MobiDB-lite"/>
    </source>
</evidence>
<dbReference type="Proteomes" id="UP001162802">
    <property type="component" value="Unassembled WGS sequence"/>
</dbReference>
<dbReference type="RefSeq" id="WP_243799181.1">
    <property type="nucleotide sequence ID" value="NZ_JALHAT010000012.1"/>
</dbReference>
<feature type="transmembrane region" description="Helical" evidence="2">
    <location>
        <begin position="12"/>
        <end position="30"/>
    </location>
</feature>
<protein>
    <submittedName>
        <fullName evidence="3">TonB C-terminal domain-containing protein</fullName>
    </submittedName>
</protein>
<keyword evidence="4" id="KW-1185">Reference proteome</keyword>
<accession>A0ABT0AC64</accession>
<dbReference type="Pfam" id="PF13103">
    <property type="entry name" value="TonB_2"/>
    <property type="match status" value="1"/>
</dbReference>
<feature type="compositionally biased region" description="Low complexity" evidence="1">
    <location>
        <begin position="185"/>
        <end position="197"/>
    </location>
</feature>
<feature type="compositionally biased region" description="Pro residues" evidence="1">
    <location>
        <begin position="101"/>
        <end position="115"/>
    </location>
</feature>
<dbReference type="Gene3D" id="3.30.1150.10">
    <property type="match status" value="1"/>
</dbReference>
<evidence type="ECO:0000313" key="4">
    <source>
        <dbReference type="Proteomes" id="UP001162802"/>
    </source>
</evidence>
<feature type="compositionally biased region" description="Basic and acidic residues" evidence="1">
    <location>
        <begin position="122"/>
        <end position="132"/>
    </location>
</feature>
<organism evidence="3 4">
    <name type="scientific">Novosphingobium mangrovi</name>
    <name type="common">ex Hu et al. 2023</name>
    <dbReference type="NCBI Taxonomy" id="2930094"/>
    <lineage>
        <taxon>Bacteria</taxon>
        <taxon>Pseudomonadati</taxon>
        <taxon>Pseudomonadota</taxon>
        <taxon>Alphaproteobacteria</taxon>
        <taxon>Sphingomonadales</taxon>
        <taxon>Sphingomonadaceae</taxon>
        <taxon>Novosphingobium</taxon>
    </lineage>
</organism>
<comment type="caution">
    <text evidence="3">The sequence shown here is derived from an EMBL/GenBank/DDBJ whole genome shotgun (WGS) entry which is preliminary data.</text>
</comment>
<feature type="compositionally biased region" description="Low complexity" evidence="1">
    <location>
        <begin position="148"/>
        <end position="163"/>
    </location>
</feature>
<dbReference type="EMBL" id="JALHAT010000012">
    <property type="protein sequence ID" value="MCJ1960749.1"/>
    <property type="molecule type" value="Genomic_DNA"/>
</dbReference>